<comment type="similarity">
    <text evidence="1 4">Belongs to the ketopantoate reductase family.</text>
</comment>
<dbReference type="InParanoid" id="A0A507AX43"/>
<protein>
    <recommendedName>
        <fullName evidence="4">2-dehydropantoate 2-reductase</fullName>
        <ecNumber evidence="4">1.1.1.169</ecNumber>
    </recommendedName>
    <alternativeName>
        <fullName evidence="4">Ketopantoate reductase</fullName>
    </alternativeName>
</protein>
<dbReference type="SUPFAM" id="SSF48179">
    <property type="entry name" value="6-phosphogluconate dehydrogenase C-terminal domain-like"/>
    <property type="match status" value="1"/>
</dbReference>
<dbReference type="EC" id="1.1.1.169" evidence="4"/>
<comment type="caution">
    <text evidence="7">The sequence shown here is derived from an EMBL/GenBank/DDBJ whole genome shotgun (WGS) entry which is preliminary data.</text>
</comment>
<dbReference type="Gene3D" id="1.10.1040.10">
    <property type="entry name" value="N-(1-d-carboxylethyl)-l-norvaline Dehydrogenase, domain 2"/>
    <property type="match status" value="1"/>
</dbReference>
<dbReference type="RefSeq" id="XP_030991202.1">
    <property type="nucleotide sequence ID" value="XM_031144176.1"/>
</dbReference>
<evidence type="ECO:0000256" key="4">
    <source>
        <dbReference type="RuleBase" id="RU362068"/>
    </source>
</evidence>
<dbReference type="Pfam" id="PF02558">
    <property type="entry name" value="ApbA"/>
    <property type="match status" value="1"/>
</dbReference>
<sequence>MSSDITPPAYNTDSSPGRKHRDLPKFLDYDFSNLEFRIGSFYAFIFSRCKDANVTVVARSNYETVKAHGLKLNSIVHGDHIVRFDRVLSSPAKAGRTFDYVVCAHKAIDEDNSAGSLACVIDPQKITVVLIQNGIGIEEPFRQAFPPMTIISCVTWTGAKQIELGVVQHLERWEGLQIGLYSGSACDESRDRQSLDIFAALLQQGGTRYEVVPDIQQLRWKKIVSNAAWNPITTLTQMKTHAWLQSSPDALPLTRKLMTEVVTIAQKAGVDLDPNTPGLILEEMINNASVGSSMFNDLVAGKPMEVEPILGKPLRKARELGVDAPILETLYTLVTAVNIRSKQAVK</sequence>
<keyword evidence="3 4" id="KW-0560">Oxidoreductase</keyword>
<dbReference type="NCBIfam" id="TIGR00745">
    <property type="entry name" value="apbA_panE"/>
    <property type="match status" value="1"/>
</dbReference>
<dbReference type="FunFam" id="3.40.50.720:FF:000609">
    <property type="entry name" value="2-dehydropantoate 2-reductase"/>
    <property type="match status" value="1"/>
</dbReference>
<gene>
    <name evidence="7" type="ORF">E0L32_009234</name>
</gene>
<organism evidence="7 8">
    <name type="scientific">Thyridium curvatum</name>
    <dbReference type="NCBI Taxonomy" id="1093900"/>
    <lineage>
        <taxon>Eukaryota</taxon>
        <taxon>Fungi</taxon>
        <taxon>Dikarya</taxon>
        <taxon>Ascomycota</taxon>
        <taxon>Pezizomycotina</taxon>
        <taxon>Sordariomycetes</taxon>
        <taxon>Sordariomycetidae</taxon>
        <taxon>Thyridiales</taxon>
        <taxon>Thyridiaceae</taxon>
        <taxon>Thyridium</taxon>
    </lineage>
</organism>
<dbReference type="FunFam" id="1.10.1040.10:FF:000017">
    <property type="entry name" value="2-dehydropantoate 2-reductase"/>
    <property type="match status" value="1"/>
</dbReference>
<dbReference type="PANTHER" id="PTHR21708">
    <property type="entry name" value="PROBABLE 2-DEHYDROPANTOATE 2-REDUCTASE"/>
    <property type="match status" value="1"/>
</dbReference>
<dbReference type="GeneID" id="41976681"/>
<feature type="domain" description="Ketopantoate reductase N-terminal" evidence="5">
    <location>
        <begin position="38"/>
        <end position="181"/>
    </location>
</feature>
<dbReference type="AlphaFoldDB" id="A0A507AX43"/>
<dbReference type="GO" id="GO:0015940">
    <property type="term" value="P:pantothenate biosynthetic process"/>
    <property type="evidence" value="ECO:0007669"/>
    <property type="project" value="InterPro"/>
</dbReference>
<dbReference type="GO" id="GO:0008677">
    <property type="term" value="F:2-dehydropantoate 2-reductase activity"/>
    <property type="evidence" value="ECO:0007669"/>
    <property type="project" value="UniProtKB-EC"/>
</dbReference>
<dbReference type="FunCoup" id="A0A507AX43">
    <property type="interactions" value="27"/>
</dbReference>
<evidence type="ECO:0000313" key="8">
    <source>
        <dbReference type="Proteomes" id="UP000319257"/>
    </source>
</evidence>
<dbReference type="STRING" id="1093900.A0A507AX43"/>
<accession>A0A507AX43</accession>
<keyword evidence="2 4" id="KW-0521">NADP</keyword>
<dbReference type="GO" id="GO:0005737">
    <property type="term" value="C:cytoplasm"/>
    <property type="evidence" value="ECO:0007669"/>
    <property type="project" value="TreeGrafter"/>
</dbReference>
<dbReference type="InterPro" id="IPR013332">
    <property type="entry name" value="KPR_N"/>
</dbReference>
<evidence type="ECO:0000313" key="7">
    <source>
        <dbReference type="EMBL" id="TPX09491.1"/>
    </source>
</evidence>
<evidence type="ECO:0000259" key="6">
    <source>
        <dbReference type="Pfam" id="PF08546"/>
    </source>
</evidence>
<proteinExistence type="inferred from homology"/>
<comment type="function">
    <text evidence="4">Catalyzes the NADPH-dependent reduction of ketopantoate into pantoic acid.</text>
</comment>
<evidence type="ECO:0000256" key="2">
    <source>
        <dbReference type="ARBA" id="ARBA00022857"/>
    </source>
</evidence>
<evidence type="ECO:0000259" key="5">
    <source>
        <dbReference type="Pfam" id="PF02558"/>
    </source>
</evidence>
<dbReference type="OrthoDB" id="3609at2759"/>
<keyword evidence="8" id="KW-1185">Reference proteome</keyword>
<evidence type="ECO:0000256" key="3">
    <source>
        <dbReference type="ARBA" id="ARBA00023002"/>
    </source>
</evidence>
<dbReference type="Proteomes" id="UP000319257">
    <property type="component" value="Unassembled WGS sequence"/>
</dbReference>
<dbReference type="InterPro" id="IPR013328">
    <property type="entry name" value="6PGD_dom2"/>
</dbReference>
<dbReference type="EMBL" id="SKBQ01000066">
    <property type="protein sequence ID" value="TPX09491.1"/>
    <property type="molecule type" value="Genomic_DNA"/>
</dbReference>
<dbReference type="InterPro" id="IPR051402">
    <property type="entry name" value="KPR-Related"/>
</dbReference>
<dbReference type="InterPro" id="IPR013752">
    <property type="entry name" value="KPA_reductase"/>
</dbReference>
<comment type="catalytic activity">
    <reaction evidence="4">
        <text>(R)-pantoate + NADP(+) = 2-dehydropantoate + NADPH + H(+)</text>
        <dbReference type="Rhea" id="RHEA:16233"/>
        <dbReference type="ChEBI" id="CHEBI:11561"/>
        <dbReference type="ChEBI" id="CHEBI:15378"/>
        <dbReference type="ChEBI" id="CHEBI:15980"/>
        <dbReference type="ChEBI" id="CHEBI:57783"/>
        <dbReference type="ChEBI" id="CHEBI:58349"/>
        <dbReference type="EC" id="1.1.1.169"/>
    </reaction>
</comment>
<dbReference type="InterPro" id="IPR008927">
    <property type="entry name" value="6-PGluconate_DH-like_C_sf"/>
</dbReference>
<dbReference type="PANTHER" id="PTHR21708:SF40">
    <property type="entry name" value="REDUCTASE FAMILY PROTEIN, PUTATIVE (AFU_ORTHOLOGUE AFUA_2G14497)-RELATED"/>
    <property type="match status" value="1"/>
</dbReference>
<dbReference type="InterPro" id="IPR003710">
    <property type="entry name" value="ApbA"/>
</dbReference>
<evidence type="ECO:0000256" key="1">
    <source>
        <dbReference type="ARBA" id="ARBA00007870"/>
    </source>
</evidence>
<dbReference type="Pfam" id="PF08546">
    <property type="entry name" value="ApbA_C"/>
    <property type="match status" value="1"/>
</dbReference>
<feature type="domain" description="Ketopantoate reductase C-terminal" evidence="6">
    <location>
        <begin position="214"/>
        <end position="337"/>
    </location>
</feature>
<dbReference type="Gene3D" id="3.40.50.720">
    <property type="entry name" value="NAD(P)-binding Rossmann-like Domain"/>
    <property type="match status" value="1"/>
</dbReference>
<reference evidence="7 8" key="1">
    <citation type="submission" date="2019-06" db="EMBL/GenBank/DDBJ databases">
        <title>Draft genome sequence of the filamentous fungus Phialemoniopsis curvata isolated from diesel fuel.</title>
        <authorList>
            <person name="Varaljay V.A."/>
            <person name="Lyon W.J."/>
            <person name="Crouch A.L."/>
            <person name="Drake C.E."/>
            <person name="Hollomon J.M."/>
            <person name="Nadeau L.J."/>
            <person name="Nunn H.S."/>
            <person name="Stevenson B.S."/>
            <person name="Bojanowski C.L."/>
            <person name="Crookes-Goodson W.J."/>
        </authorList>
    </citation>
    <scope>NUCLEOTIDE SEQUENCE [LARGE SCALE GENOMIC DNA]</scope>
    <source>
        <strain evidence="7 8">D216</strain>
    </source>
</reference>
<name>A0A507AX43_9PEZI</name>